<dbReference type="SUPFAM" id="SSF53474">
    <property type="entry name" value="alpha/beta-Hydrolases"/>
    <property type="match status" value="1"/>
</dbReference>
<dbReference type="Gene3D" id="3.40.50.1820">
    <property type="entry name" value="alpha/beta hydrolase"/>
    <property type="match status" value="1"/>
</dbReference>
<keyword evidence="2" id="KW-1185">Reference proteome</keyword>
<sequence length="192" mass="21036">MTTIYLHGFLSSPRSVKGRMLAAAHERRRAAFLAPDLNIGPAQAASLLLQLTEGIPARSLAVVGSSLGGFYAAWLAEKRGCRAVLLNPAVRPWEFVKDYMGEQPTVAGDRTVNVTPDFVRQLRELDVPEVTRPERYLVLLSTADETLDWREADAKYREATRVLIPGGDHRISAFADYCEAVTDFCCSGPAAA</sequence>
<dbReference type="PANTHER" id="PTHR35602:SF3">
    <property type="entry name" value="ESTERASE YQIA"/>
    <property type="match status" value="1"/>
</dbReference>
<dbReference type="PANTHER" id="PTHR35602">
    <property type="entry name" value="ESTERASE YQIA-RELATED"/>
    <property type="match status" value="1"/>
</dbReference>
<comment type="caution">
    <text evidence="1">The sequence shown here is derived from an EMBL/GenBank/DDBJ whole genome shotgun (WGS) entry which is preliminary data.</text>
</comment>
<evidence type="ECO:0000313" key="2">
    <source>
        <dbReference type="Proteomes" id="UP001297600"/>
    </source>
</evidence>
<gene>
    <name evidence="1" type="ORF">MAF45_07590</name>
</gene>
<proteinExistence type="predicted"/>
<reference evidence="1 2" key="1">
    <citation type="submission" date="2022-02" db="EMBL/GenBank/DDBJ databases">
        <title>Mesosutterella porci, a novel member of the family Sutterellaceae from pig feces.</title>
        <authorList>
            <person name="Wylensek D."/>
            <person name="Clavel T."/>
        </authorList>
    </citation>
    <scope>NUCLEOTIDE SEQUENCE [LARGE SCALE GENOMIC DNA]</scope>
    <source>
        <strain evidence="2">oilRF-744-wt-GAM-9</strain>
    </source>
</reference>
<dbReference type="Proteomes" id="UP001297600">
    <property type="component" value="Unassembled WGS sequence"/>
</dbReference>
<protein>
    <submittedName>
        <fullName evidence="1">Esterase</fullName>
    </submittedName>
</protein>
<dbReference type="EMBL" id="JAKNCT010000008">
    <property type="protein sequence ID" value="MCG5031301.1"/>
    <property type="molecule type" value="Genomic_DNA"/>
</dbReference>
<dbReference type="InterPro" id="IPR008886">
    <property type="entry name" value="UPF0227/Esterase_YqiA"/>
</dbReference>
<dbReference type="RefSeq" id="WP_237979033.1">
    <property type="nucleotide sequence ID" value="NZ_JAKNCT010000008.1"/>
</dbReference>
<accession>A0ABS9MRQ4</accession>
<organism evidence="1 2">
    <name type="scientific">Mesosutterella porci</name>
    <dbReference type="NCBI Taxonomy" id="2915351"/>
    <lineage>
        <taxon>Bacteria</taxon>
        <taxon>Pseudomonadati</taxon>
        <taxon>Pseudomonadota</taxon>
        <taxon>Betaproteobacteria</taxon>
        <taxon>Burkholderiales</taxon>
        <taxon>Sutterellaceae</taxon>
        <taxon>Mesosutterella</taxon>
    </lineage>
</organism>
<dbReference type="Pfam" id="PF05728">
    <property type="entry name" value="UPF0227"/>
    <property type="match status" value="1"/>
</dbReference>
<dbReference type="InterPro" id="IPR029058">
    <property type="entry name" value="AB_hydrolase_fold"/>
</dbReference>
<name>A0ABS9MRQ4_9BURK</name>
<evidence type="ECO:0000313" key="1">
    <source>
        <dbReference type="EMBL" id="MCG5031301.1"/>
    </source>
</evidence>